<protein>
    <submittedName>
        <fullName evidence="1">Uncharacterized protein</fullName>
    </submittedName>
</protein>
<organism evidence="1 2">
    <name type="scientific">Haloarcula limicola</name>
    <dbReference type="NCBI Taxonomy" id="1429915"/>
    <lineage>
        <taxon>Archaea</taxon>
        <taxon>Methanobacteriati</taxon>
        <taxon>Methanobacteriota</taxon>
        <taxon>Stenosarchaea group</taxon>
        <taxon>Halobacteria</taxon>
        <taxon>Halobacteriales</taxon>
        <taxon>Haloarculaceae</taxon>
        <taxon>Haloarcula</taxon>
    </lineage>
</organism>
<reference evidence="1 2" key="1">
    <citation type="submission" date="2021-06" db="EMBL/GenBank/DDBJ databases">
        <title>New haloarchaea isolates fom saline soil.</title>
        <authorList>
            <person name="Duran-Viseras A."/>
            <person name="Sanchez-Porro C.S."/>
            <person name="Ventosa A."/>
        </authorList>
    </citation>
    <scope>NUCLEOTIDE SEQUENCE [LARGE SCALE GENOMIC DNA]</scope>
    <source>
        <strain evidence="1 2">JCM 183640</strain>
    </source>
</reference>
<dbReference type="AlphaFoldDB" id="A0A8J7YH11"/>
<sequence length="49" mass="5467">MSQDIVGADSVDFDKEPLVTHRRPFGGVHEHAIEAHSWFIPLEVLNVAV</sequence>
<dbReference type="Proteomes" id="UP000766550">
    <property type="component" value="Unassembled WGS sequence"/>
</dbReference>
<proteinExistence type="predicted"/>
<keyword evidence="2" id="KW-1185">Reference proteome</keyword>
<name>A0A8J7YH11_9EURY</name>
<dbReference type="EMBL" id="JAHQXF010000004">
    <property type="protein sequence ID" value="MBV0926318.1"/>
    <property type="molecule type" value="Genomic_DNA"/>
</dbReference>
<evidence type="ECO:0000313" key="2">
    <source>
        <dbReference type="Proteomes" id="UP000766550"/>
    </source>
</evidence>
<dbReference type="RefSeq" id="WP_162319429.1">
    <property type="nucleotide sequence ID" value="NZ_JAHQXF010000004.1"/>
</dbReference>
<evidence type="ECO:0000313" key="1">
    <source>
        <dbReference type="EMBL" id="MBV0926318.1"/>
    </source>
</evidence>
<accession>A0A8J7YH11</accession>
<gene>
    <name evidence="1" type="ORF">KTS45_19090</name>
</gene>
<comment type="caution">
    <text evidence="1">The sequence shown here is derived from an EMBL/GenBank/DDBJ whole genome shotgun (WGS) entry which is preliminary data.</text>
</comment>